<dbReference type="Proteomes" id="UP000014962">
    <property type="component" value="Unassembled WGS sequence"/>
</dbReference>
<accession>S7VQX5</accession>
<evidence type="ECO:0000313" key="1">
    <source>
        <dbReference type="EMBL" id="EPR72630.1"/>
    </source>
</evidence>
<dbReference type="AlphaFoldDB" id="S7VQX5"/>
<gene>
    <name evidence="1" type="ORF">ADIWIN_2369</name>
</gene>
<name>S7VQX5_9FLAO</name>
<organism evidence="1 2">
    <name type="scientific">Winogradskyella psychrotolerans RS-3</name>
    <dbReference type="NCBI Taxonomy" id="641526"/>
    <lineage>
        <taxon>Bacteria</taxon>
        <taxon>Pseudomonadati</taxon>
        <taxon>Bacteroidota</taxon>
        <taxon>Flavobacteriia</taxon>
        <taxon>Flavobacteriales</taxon>
        <taxon>Flavobacteriaceae</taxon>
        <taxon>Winogradskyella</taxon>
    </lineage>
</organism>
<keyword evidence="2" id="KW-1185">Reference proteome</keyword>
<proteinExistence type="predicted"/>
<comment type="caution">
    <text evidence="1">The sequence shown here is derived from an EMBL/GenBank/DDBJ whole genome shotgun (WGS) entry which is preliminary data.</text>
</comment>
<sequence length="39" mass="4476">MIFGGVVAFFPAKMLAKSYRNQLISTSFECLQPYLYNNI</sequence>
<reference evidence="1 2" key="1">
    <citation type="journal article" date="2013" name="Genome Announc.">
        <title>Draft Genome Sequence of Winogradskyella psychrotolerans RS-3T, Isolated from the Marine Transect of Kongsfjorden, Ny-Alesund, Svalbard, Arctic Ocean.</title>
        <authorList>
            <person name="Kumar Pinnaka A."/>
            <person name="Ara S."/>
            <person name="Singh A."/>
            <person name="Shivaji S."/>
        </authorList>
    </citation>
    <scope>NUCLEOTIDE SEQUENCE [LARGE SCALE GENOMIC DNA]</scope>
    <source>
        <strain evidence="1 2">RS-3</strain>
    </source>
</reference>
<evidence type="ECO:0000313" key="2">
    <source>
        <dbReference type="Proteomes" id="UP000014962"/>
    </source>
</evidence>
<dbReference type="EMBL" id="ATMR01000104">
    <property type="protein sequence ID" value="EPR72630.1"/>
    <property type="molecule type" value="Genomic_DNA"/>
</dbReference>
<protein>
    <submittedName>
        <fullName evidence="1">Uncharacterized protein</fullName>
    </submittedName>
</protein>